<dbReference type="Proteomes" id="UP000253845">
    <property type="component" value="Unassembled WGS sequence"/>
</dbReference>
<reference evidence="2 3" key="1">
    <citation type="submission" date="2018-07" db="EMBL/GenBank/DDBJ databases">
        <title>Section-level genome sequencing of Aspergillus section Nigri to investigate inter- and intra-species variation.</title>
        <authorList>
            <consortium name="DOE Joint Genome Institute"/>
            <person name="Vesth T.C."/>
            <person name="Nybo J.L."/>
            <person name="Theobald S."/>
            <person name="Frisvad J.C."/>
            <person name="Larsen T.O."/>
            <person name="Nielsen K.F."/>
            <person name="Hoof J.B."/>
            <person name="Brandl J."/>
            <person name="Salamov A."/>
            <person name="Riley R."/>
            <person name="Gladden J.M."/>
            <person name="Phatale P."/>
            <person name="Nielsen M.T."/>
            <person name="Lyhne E.K."/>
            <person name="Kogle M.E."/>
            <person name="Strasser K."/>
            <person name="McDonnell E."/>
            <person name="Barry K."/>
            <person name="Clum A."/>
            <person name="Chen C."/>
            <person name="Nolan M."/>
            <person name="Sandor L."/>
            <person name="Kuo A."/>
            <person name="Lipzen A."/>
            <person name="Hainaut M."/>
            <person name="Drula E."/>
            <person name="Tsang A."/>
            <person name="Magnuson J.K."/>
            <person name="Henrissat B."/>
            <person name="Wiebenga A."/>
            <person name="Simmons B.A."/>
            <person name="Makela M.R."/>
            <person name="De vries R.P."/>
            <person name="Grigoriev I.V."/>
            <person name="Mortensen U.H."/>
            <person name="Baker S.E."/>
            <person name="Andersen M.R."/>
        </authorList>
    </citation>
    <scope>NUCLEOTIDE SEQUENCE [LARGE SCALE GENOMIC DNA]</scope>
    <source>
        <strain evidence="2 3">ATCC 13496</strain>
    </source>
</reference>
<evidence type="ECO:0000256" key="1">
    <source>
        <dbReference type="SAM" id="MobiDB-lite"/>
    </source>
</evidence>
<protein>
    <submittedName>
        <fullName evidence="2">Uncharacterized protein</fullName>
    </submittedName>
</protein>
<dbReference type="VEuPathDB" id="FungiDB:M747DRAFT_27804"/>
<gene>
    <name evidence="2" type="ORF">M747DRAFT_27804</name>
</gene>
<sequence length="76" mass="8487">MNMYKVHIGQRPINGSEIEILDPYHHHLSNTKGNTEPEQSQLKTSEAASPHAILPYPGQHRAQRRHKASAATPPSK</sequence>
<organism evidence="2 3">
    <name type="scientific">Aspergillus niger ATCC 13496</name>
    <dbReference type="NCBI Taxonomy" id="1353008"/>
    <lineage>
        <taxon>Eukaryota</taxon>
        <taxon>Fungi</taxon>
        <taxon>Dikarya</taxon>
        <taxon>Ascomycota</taxon>
        <taxon>Pezizomycotina</taxon>
        <taxon>Eurotiomycetes</taxon>
        <taxon>Eurotiomycetidae</taxon>
        <taxon>Eurotiales</taxon>
        <taxon>Aspergillaceae</taxon>
        <taxon>Aspergillus</taxon>
        <taxon>Aspergillus subgen. Circumdati</taxon>
    </lineage>
</organism>
<feature type="region of interest" description="Disordered" evidence="1">
    <location>
        <begin position="27"/>
        <end position="76"/>
    </location>
</feature>
<evidence type="ECO:0000313" key="2">
    <source>
        <dbReference type="EMBL" id="RDH20964.1"/>
    </source>
</evidence>
<name>A0A370BZ18_ASPNG</name>
<evidence type="ECO:0000313" key="3">
    <source>
        <dbReference type="Proteomes" id="UP000253845"/>
    </source>
</evidence>
<feature type="compositionally biased region" description="Polar residues" evidence="1">
    <location>
        <begin position="30"/>
        <end position="47"/>
    </location>
</feature>
<proteinExistence type="predicted"/>
<accession>A0A370BZ18</accession>
<dbReference type="EMBL" id="KZ851912">
    <property type="protein sequence ID" value="RDH20964.1"/>
    <property type="molecule type" value="Genomic_DNA"/>
</dbReference>
<dbReference type="AlphaFoldDB" id="A0A370BZ18"/>